<dbReference type="EMBL" id="JADNYJ010000002">
    <property type="protein sequence ID" value="KAF8912741.1"/>
    <property type="molecule type" value="Genomic_DNA"/>
</dbReference>
<sequence length="121" mass="13577">MPALESYDILLDLTNDMHDSVSIQPLRDYGSQTSRVVLLLPAESLTLILESGSSYQYAVKFRTKVANVTARSWRDINCSVSQLFRCTPSADSLASSVSSASNGVSVDRLWRDYRYSMWNET</sequence>
<evidence type="ECO:0000313" key="2">
    <source>
        <dbReference type="Proteomes" id="UP000724874"/>
    </source>
</evidence>
<gene>
    <name evidence="1" type="ORF">CPB84DRAFT_1759378</name>
</gene>
<evidence type="ECO:0000313" key="1">
    <source>
        <dbReference type="EMBL" id="KAF8912741.1"/>
    </source>
</evidence>
<proteinExistence type="predicted"/>
<dbReference type="AlphaFoldDB" id="A0A9P5P1L2"/>
<dbReference type="Proteomes" id="UP000724874">
    <property type="component" value="Unassembled WGS sequence"/>
</dbReference>
<organism evidence="1 2">
    <name type="scientific">Gymnopilus junonius</name>
    <name type="common">Spectacular rustgill mushroom</name>
    <name type="synonym">Gymnopilus spectabilis subsp. junonius</name>
    <dbReference type="NCBI Taxonomy" id="109634"/>
    <lineage>
        <taxon>Eukaryota</taxon>
        <taxon>Fungi</taxon>
        <taxon>Dikarya</taxon>
        <taxon>Basidiomycota</taxon>
        <taxon>Agaricomycotina</taxon>
        <taxon>Agaricomycetes</taxon>
        <taxon>Agaricomycetidae</taxon>
        <taxon>Agaricales</taxon>
        <taxon>Agaricineae</taxon>
        <taxon>Hymenogastraceae</taxon>
        <taxon>Gymnopilus</taxon>
    </lineage>
</organism>
<keyword evidence="2" id="KW-1185">Reference proteome</keyword>
<accession>A0A9P5P1L2</accession>
<name>A0A9P5P1L2_GYMJU</name>
<dbReference type="OrthoDB" id="3249150at2759"/>
<reference evidence="1" key="1">
    <citation type="submission" date="2020-11" db="EMBL/GenBank/DDBJ databases">
        <authorList>
            <consortium name="DOE Joint Genome Institute"/>
            <person name="Ahrendt S."/>
            <person name="Riley R."/>
            <person name="Andreopoulos W."/>
            <person name="LaButti K."/>
            <person name="Pangilinan J."/>
            <person name="Ruiz-duenas F.J."/>
            <person name="Barrasa J.M."/>
            <person name="Sanchez-Garcia M."/>
            <person name="Camarero S."/>
            <person name="Miyauchi S."/>
            <person name="Serrano A."/>
            <person name="Linde D."/>
            <person name="Babiker R."/>
            <person name="Drula E."/>
            <person name="Ayuso-Fernandez I."/>
            <person name="Pacheco R."/>
            <person name="Padilla G."/>
            <person name="Ferreira P."/>
            <person name="Barriuso J."/>
            <person name="Kellner H."/>
            <person name="Castanera R."/>
            <person name="Alfaro M."/>
            <person name="Ramirez L."/>
            <person name="Pisabarro A.G."/>
            <person name="Kuo A."/>
            <person name="Tritt A."/>
            <person name="Lipzen A."/>
            <person name="He G."/>
            <person name="Yan M."/>
            <person name="Ng V."/>
            <person name="Cullen D."/>
            <person name="Martin F."/>
            <person name="Rosso M.-N."/>
            <person name="Henrissat B."/>
            <person name="Hibbett D."/>
            <person name="Martinez A.T."/>
            <person name="Grigoriev I.V."/>
        </authorList>
    </citation>
    <scope>NUCLEOTIDE SEQUENCE</scope>
    <source>
        <strain evidence="1">AH 44721</strain>
    </source>
</reference>
<comment type="caution">
    <text evidence="1">The sequence shown here is derived from an EMBL/GenBank/DDBJ whole genome shotgun (WGS) entry which is preliminary data.</text>
</comment>
<protein>
    <submittedName>
        <fullName evidence="1">Uncharacterized protein</fullName>
    </submittedName>
</protein>